<dbReference type="AlphaFoldDB" id="A0A816T497"/>
<proteinExistence type="predicted"/>
<name>A0A816T497_BRANA</name>
<gene>
    <name evidence="1" type="ORF">DARMORV10_A05P12980.1</name>
</gene>
<accession>A0A816T497</accession>
<sequence>MSSLLLFFSSSPALTFINLELFNLCIHRCYDLIYHSHCFLKKFSGTLQFRYLLNLFTLRYLDTFVVGSFFCTVVSVHSHGIHREFVVASSINPRIVGGRLFLNATSETHAGEVLFRLASRNSWNKPAPSLLMGYAKVEPLSISKLNKFVLTAKPQVATGIKMERGWCYVSCFLCTRKLQRTVISFTFVSRNNTKAIGVLRYIGQFGFIFVFQQKQKTNRDPTYGFGFGFGFGFSF</sequence>
<dbReference type="Proteomes" id="UP001295469">
    <property type="component" value="Chromosome A05"/>
</dbReference>
<evidence type="ECO:0000313" key="1">
    <source>
        <dbReference type="EMBL" id="CAF2096104.1"/>
    </source>
</evidence>
<protein>
    <submittedName>
        <fullName evidence="1">(rape) hypothetical protein</fullName>
    </submittedName>
</protein>
<organism evidence="1">
    <name type="scientific">Brassica napus</name>
    <name type="common">Rape</name>
    <dbReference type="NCBI Taxonomy" id="3708"/>
    <lineage>
        <taxon>Eukaryota</taxon>
        <taxon>Viridiplantae</taxon>
        <taxon>Streptophyta</taxon>
        <taxon>Embryophyta</taxon>
        <taxon>Tracheophyta</taxon>
        <taxon>Spermatophyta</taxon>
        <taxon>Magnoliopsida</taxon>
        <taxon>eudicotyledons</taxon>
        <taxon>Gunneridae</taxon>
        <taxon>Pentapetalae</taxon>
        <taxon>rosids</taxon>
        <taxon>malvids</taxon>
        <taxon>Brassicales</taxon>
        <taxon>Brassicaceae</taxon>
        <taxon>Brassiceae</taxon>
        <taxon>Brassica</taxon>
    </lineage>
</organism>
<reference evidence="1" key="1">
    <citation type="submission" date="2021-01" db="EMBL/GenBank/DDBJ databases">
        <authorList>
            <consortium name="Genoscope - CEA"/>
            <person name="William W."/>
        </authorList>
    </citation>
    <scope>NUCLEOTIDE SEQUENCE</scope>
</reference>
<dbReference type="EMBL" id="HG994359">
    <property type="protein sequence ID" value="CAF2096104.1"/>
    <property type="molecule type" value="Genomic_DNA"/>
</dbReference>